<evidence type="ECO:0000256" key="1">
    <source>
        <dbReference type="ARBA" id="ARBA00001823"/>
    </source>
</evidence>
<dbReference type="GO" id="GO:0010134">
    <property type="term" value="P:sulfate assimilation via adenylyl sulfate reduction"/>
    <property type="evidence" value="ECO:0007669"/>
    <property type="project" value="TreeGrafter"/>
</dbReference>
<dbReference type="PANTHER" id="PTHR42700">
    <property type="entry name" value="SULFATE ADENYLYLTRANSFERASE"/>
    <property type="match status" value="1"/>
</dbReference>
<keyword evidence="6 7" id="KW-0418">Kinase</keyword>
<comment type="pathway">
    <text evidence="6 7">Sulfur metabolism; hydrogen sulfide biosynthesis; sulfite from sulfate: step 2/3.</text>
</comment>
<keyword evidence="3 6" id="KW-0808">Transferase</keyword>
<keyword evidence="6" id="KW-0597">Phosphoprotein</keyword>
<dbReference type="EC" id="2.7.1.25" evidence="2 6"/>
<dbReference type="GO" id="GO:0004020">
    <property type="term" value="F:adenylylsulfate kinase activity"/>
    <property type="evidence" value="ECO:0007669"/>
    <property type="project" value="UniProtKB-UniRule"/>
</dbReference>
<evidence type="ECO:0000313" key="10">
    <source>
        <dbReference type="EMBL" id="SPF44565.1"/>
    </source>
</evidence>
<keyword evidence="5 6" id="KW-0067">ATP-binding</keyword>
<keyword evidence="8" id="KW-0812">Transmembrane</keyword>
<dbReference type="Proteomes" id="UP000238916">
    <property type="component" value="Unassembled WGS sequence"/>
</dbReference>
<name>A0A2U3KY26_9FIRM</name>
<dbReference type="Gene3D" id="3.40.50.300">
    <property type="entry name" value="P-loop containing nucleotide triphosphate hydrolases"/>
    <property type="match status" value="1"/>
</dbReference>
<evidence type="ECO:0000256" key="3">
    <source>
        <dbReference type="ARBA" id="ARBA00022679"/>
    </source>
</evidence>
<reference evidence="11" key="1">
    <citation type="submission" date="2018-02" db="EMBL/GenBank/DDBJ databases">
        <authorList>
            <person name="Hausmann B."/>
        </authorList>
    </citation>
    <scope>NUCLEOTIDE SEQUENCE [LARGE SCALE GENOMIC DNA]</scope>
    <source>
        <strain evidence="11">Peat soil MAG SbF1</strain>
    </source>
</reference>
<dbReference type="GO" id="GO:0004781">
    <property type="term" value="F:sulfate adenylyltransferase (ATP) activity"/>
    <property type="evidence" value="ECO:0007669"/>
    <property type="project" value="TreeGrafter"/>
</dbReference>
<dbReference type="GO" id="GO:0005737">
    <property type="term" value="C:cytoplasm"/>
    <property type="evidence" value="ECO:0007669"/>
    <property type="project" value="TreeGrafter"/>
</dbReference>
<comment type="similarity">
    <text evidence="6 7">Belongs to the APS kinase family.</text>
</comment>
<evidence type="ECO:0000256" key="7">
    <source>
        <dbReference type="RuleBase" id="RU004347"/>
    </source>
</evidence>
<feature type="domain" description="APS kinase" evidence="9">
    <location>
        <begin position="18"/>
        <end position="167"/>
    </location>
</feature>
<dbReference type="SUPFAM" id="SSF52540">
    <property type="entry name" value="P-loop containing nucleoside triphosphate hydrolases"/>
    <property type="match status" value="1"/>
</dbReference>
<evidence type="ECO:0000256" key="4">
    <source>
        <dbReference type="ARBA" id="ARBA00022741"/>
    </source>
</evidence>
<protein>
    <recommendedName>
        <fullName evidence="2 6">Adenylyl-sulfate kinase</fullName>
        <ecNumber evidence="2 6">2.7.1.25</ecNumber>
    </recommendedName>
    <alternativeName>
        <fullName evidence="6">APS kinase</fullName>
    </alternativeName>
    <alternativeName>
        <fullName evidence="6">ATP adenosine-5'-phosphosulfate 3'-phosphotransferase</fullName>
    </alternativeName>
    <alternativeName>
        <fullName evidence="6">Adenosine-5'-phosphosulfate kinase</fullName>
    </alternativeName>
</protein>
<dbReference type="GO" id="GO:0070814">
    <property type="term" value="P:hydrogen sulfide biosynthetic process"/>
    <property type="evidence" value="ECO:0007669"/>
    <property type="project" value="UniProtKB-UniRule"/>
</dbReference>
<dbReference type="NCBIfam" id="TIGR00455">
    <property type="entry name" value="apsK"/>
    <property type="match status" value="1"/>
</dbReference>
<dbReference type="GO" id="GO:0019379">
    <property type="term" value="P:sulfate assimilation, phosphoadenylyl sulfate reduction by phosphoadenylyl-sulfate reductase (thioredoxin)"/>
    <property type="evidence" value="ECO:0007669"/>
    <property type="project" value="TreeGrafter"/>
</dbReference>
<dbReference type="PANTHER" id="PTHR42700:SF3">
    <property type="entry name" value="BIFUNCTIONAL SAT_APS KINASE-RELATED"/>
    <property type="match status" value="1"/>
</dbReference>
<dbReference type="InterPro" id="IPR059117">
    <property type="entry name" value="APS_kinase_dom"/>
</dbReference>
<evidence type="ECO:0000256" key="2">
    <source>
        <dbReference type="ARBA" id="ARBA00012121"/>
    </source>
</evidence>
<evidence type="ECO:0000256" key="6">
    <source>
        <dbReference type="HAMAP-Rule" id="MF_00065"/>
    </source>
</evidence>
<evidence type="ECO:0000256" key="5">
    <source>
        <dbReference type="ARBA" id="ARBA00022840"/>
    </source>
</evidence>
<sequence>MGEHYNHKKIRKAKTAQRGCVIWFTGLPGSGKSTLANGLEKRLNETHLHSYILDGDIVRQGLNNDLGFSPRDRAENIRRIGEVCKLFIDAGVFVLAAFISPYHAHRDMVRKLFREADFIEIYVKCPVLECERRDPKGLYRKARVGQLENFTGITAPYEEPLNPEIIIETNILSLNDAIDLIIENLIKMGFLYYNTSL</sequence>
<feature type="active site" description="Phosphoserine intermediate" evidence="6">
    <location>
        <position position="100"/>
    </location>
</feature>
<keyword evidence="8" id="KW-0472">Membrane</keyword>
<dbReference type="InterPro" id="IPR002891">
    <property type="entry name" value="APS"/>
</dbReference>
<accession>A0A2U3KY26</accession>
<dbReference type="EMBL" id="OMOF01000235">
    <property type="protein sequence ID" value="SPF44565.1"/>
    <property type="molecule type" value="Genomic_DNA"/>
</dbReference>
<evidence type="ECO:0000259" key="9">
    <source>
        <dbReference type="Pfam" id="PF01583"/>
    </source>
</evidence>
<feature type="transmembrane region" description="Helical" evidence="8">
    <location>
        <begin position="86"/>
        <end position="104"/>
    </location>
</feature>
<dbReference type="AlphaFoldDB" id="A0A2U3KY26"/>
<dbReference type="CDD" id="cd02027">
    <property type="entry name" value="APSK"/>
    <property type="match status" value="1"/>
</dbReference>
<gene>
    <name evidence="6 10" type="primary">cysC</name>
    <name evidence="10" type="ORF">SBF1_310048</name>
</gene>
<dbReference type="HAMAP" id="MF_00065">
    <property type="entry name" value="Adenylyl_sulf_kinase"/>
    <property type="match status" value="1"/>
</dbReference>
<comment type="catalytic activity">
    <reaction evidence="1 6 7">
        <text>adenosine 5'-phosphosulfate + ATP = 3'-phosphoadenylyl sulfate + ADP + H(+)</text>
        <dbReference type="Rhea" id="RHEA:24152"/>
        <dbReference type="ChEBI" id="CHEBI:15378"/>
        <dbReference type="ChEBI" id="CHEBI:30616"/>
        <dbReference type="ChEBI" id="CHEBI:58243"/>
        <dbReference type="ChEBI" id="CHEBI:58339"/>
        <dbReference type="ChEBI" id="CHEBI:456216"/>
        <dbReference type="EC" id="2.7.1.25"/>
    </reaction>
</comment>
<keyword evidence="4 6" id="KW-0547">Nucleotide-binding</keyword>
<dbReference type="Pfam" id="PF01583">
    <property type="entry name" value="APS_kinase"/>
    <property type="match status" value="1"/>
</dbReference>
<dbReference type="GO" id="GO:0005524">
    <property type="term" value="F:ATP binding"/>
    <property type="evidence" value="ECO:0007669"/>
    <property type="project" value="UniProtKB-UniRule"/>
</dbReference>
<keyword evidence="8" id="KW-1133">Transmembrane helix</keyword>
<comment type="function">
    <text evidence="6 7">Catalyzes the synthesis of activated sulfate.</text>
</comment>
<dbReference type="OrthoDB" id="9804504at2"/>
<evidence type="ECO:0000313" key="11">
    <source>
        <dbReference type="Proteomes" id="UP000238916"/>
    </source>
</evidence>
<dbReference type="NCBIfam" id="NF003013">
    <property type="entry name" value="PRK03846.1"/>
    <property type="match status" value="1"/>
</dbReference>
<evidence type="ECO:0000256" key="8">
    <source>
        <dbReference type="SAM" id="Phobius"/>
    </source>
</evidence>
<dbReference type="UniPathway" id="UPA00140">
    <property type="reaction ID" value="UER00205"/>
</dbReference>
<proteinExistence type="inferred from homology"/>
<organism evidence="10 11">
    <name type="scientific">Candidatus Desulfosporosinus infrequens</name>
    <dbReference type="NCBI Taxonomy" id="2043169"/>
    <lineage>
        <taxon>Bacteria</taxon>
        <taxon>Bacillati</taxon>
        <taxon>Bacillota</taxon>
        <taxon>Clostridia</taxon>
        <taxon>Eubacteriales</taxon>
        <taxon>Desulfitobacteriaceae</taxon>
        <taxon>Desulfosporosinus</taxon>
    </lineage>
</organism>
<feature type="binding site" evidence="6">
    <location>
        <begin position="26"/>
        <end position="33"/>
    </location>
    <ligand>
        <name>ATP</name>
        <dbReference type="ChEBI" id="CHEBI:30616"/>
    </ligand>
</feature>
<dbReference type="InterPro" id="IPR050512">
    <property type="entry name" value="Sulf_AdTrans/APS_kinase"/>
</dbReference>
<dbReference type="InterPro" id="IPR027417">
    <property type="entry name" value="P-loop_NTPase"/>
</dbReference>